<feature type="compositionally biased region" description="Polar residues" evidence="1">
    <location>
        <begin position="343"/>
        <end position="354"/>
    </location>
</feature>
<dbReference type="PANTHER" id="PTHR21521">
    <property type="entry name" value="AMUN, ISOFORM A"/>
    <property type="match status" value="1"/>
</dbReference>
<dbReference type="OMA" id="APYMADE"/>
<evidence type="ECO:0000256" key="1">
    <source>
        <dbReference type="SAM" id="MobiDB-lite"/>
    </source>
</evidence>
<sequence length="390" mass="42910">MSSSTTNTAHFFTNGNSRQFEFCYKLYPQVLRIKAEAKSKKPEDLIKLDNWYQQELPKRIKQRGKDAHMVHEELVQTMKWKQTRGKFYPQLSYLIKVNTPRAVMVETKRAFKKLPNLEQAIAALSNLKGVGTTMASALLAAASPENAPFMADECIMAIPEIEGIDYTTKEYLNYCTHIQSTVDRLNAEKDSNASWSAHRVELAVWTHYVASDLKPEWLEGLSELGNGVAPGITVAAPADTTNDDASNDVDTVTTTTTTLNKTNGVPPSSIEASDESNLEPATQPAAQNGNGKCAIDSLDESTRSEDSCEKAITPIGVISDEATNDSDSQNSLKRSLECESTEDTASLPAQTPVSSEKDNTQESSEDCLPEKQQKESDTNEPSCKKLKVDE</sequence>
<feature type="compositionally biased region" description="Basic and acidic residues" evidence="1">
    <location>
        <begin position="300"/>
        <end position="309"/>
    </location>
</feature>
<dbReference type="EMBL" id="UFQS01001834">
    <property type="protein sequence ID" value="SSX12493.1"/>
    <property type="molecule type" value="Genomic_DNA"/>
</dbReference>
<dbReference type="AlphaFoldDB" id="A0A336L755"/>
<reference evidence="2" key="1">
    <citation type="submission" date="2018-04" db="EMBL/GenBank/DDBJ databases">
        <authorList>
            <person name="Go L.Y."/>
            <person name="Mitchell J.A."/>
        </authorList>
    </citation>
    <scope>NUCLEOTIDE SEQUENCE</scope>
    <source>
        <tissue evidence="2">Whole organism</tissue>
    </source>
</reference>
<feature type="region of interest" description="Disordered" evidence="1">
    <location>
        <begin position="255"/>
        <end position="390"/>
    </location>
</feature>
<dbReference type="PANTHER" id="PTHR21521:SF0">
    <property type="entry name" value="AMUN, ISOFORM A"/>
    <property type="match status" value="1"/>
</dbReference>
<accession>A0A336L755</accession>
<gene>
    <name evidence="2" type="primary">CSON004263</name>
</gene>
<organism evidence="2">
    <name type="scientific">Culicoides sonorensis</name>
    <name type="common">Biting midge</name>
    <dbReference type="NCBI Taxonomy" id="179676"/>
    <lineage>
        <taxon>Eukaryota</taxon>
        <taxon>Metazoa</taxon>
        <taxon>Ecdysozoa</taxon>
        <taxon>Arthropoda</taxon>
        <taxon>Hexapoda</taxon>
        <taxon>Insecta</taxon>
        <taxon>Pterygota</taxon>
        <taxon>Neoptera</taxon>
        <taxon>Endopterygota</taxon>
        <taxon>Diptera</taxon>
        <taxon>Nematocera</taxon>
        <taxon>Chironomoidea</taxon>
        <taxon>Ceratopogonidae</taxon>
        <taxon>Ceratopogoninae</taxon>
        <taxon>Culicoides</taxon>
        <taxon>Monoculicoides</taxon>
    </lineage>
</organism>
<dbReference type="VEuPathDB" id="VectorBase:CSON004263"/>
<evidence type="ECO:0000313" key="2">
    <source>
        <dbReference type="EMBL" id="SSX12493.1"/>
    </source>
</evidence>
<evidence type="ECO:0000313" key="3">
    <source>
        <dbReference type="EMBL" id="SSX31936.1"/>
    </source>
</evidence>
<name>A0A336L755_CULSO</name>
<feature type="compositionally biased region" description="Low complexity" evidence="1">
    <location>
        <begin position="255"/>
        <end position="265"/>
    </location>
</feature>
<feature type="compositionally biased region" description="Basic and acidic residues" evidence="1">
    <location>
        <begin position="368"/>
        <end position="390"/>
    </location>
</feature>
<proteinExistence type="predicted"/>
<reference evidence="3" key="2">
    <citation type="submission" date="2018-07" db="EMBL/GenBank/DDBJ databases">
        <authorList>
            <person name="Quirk P.G."/>
            <person name="Krulwich T.A."/>
        </authorList>
    </citation>
    <scope>NUCLEOTIDE SEQUENCE</scope>
</reference>
<protein>
    <submittedName>
        <fullName evidence="2">CSON004263 protein</fullName>
    </submittedName>
</protein>
<dbReference type="EMBL" id="UFQT01001834">
    <property type="protein sequence ID" value="SSX31936.1"/>
    <property type="molecule type" value="Genomic_DNA"/>
</dbReference>